<name>A0A9P0FBQ9_BRAAE</name>
<organism evidence="2 3">
    <name type="scientific">Brassicogethes aeneus</name>
    <name type="common">Rape pollen beetle</name>
    <name type="synonym">Meligethes aeneus</name>
    <dbReference type="NCBI Taxonomy" id="1431903"/>
    <lineage>
        <taxon>Eukaryota</taxon>
        <taxon>Metazoa</taxon>
        <taxon>Ecdysozoa</taxon>
        <taxon>Arthropoda</taxon>
        <taxon>Hexapoda</taxon>
        <taxon>Insecta</taxon>
        <taxon>Pterygota</taxon>
        <taxon>Neoptera</taxon>
        <taxon>Endopterygota</taxon>
        <taxon>Coleoptera</taxon>
        <taxon>Polyphaga</taxon>
        <taxon>Cucujiformia</taxon>
        <taxon>Nitidulidae</taxon>
        <taxon>Meligethinae</taxon>
        <taxon>Brassicogethes</taxon>
    </lineage>
</organism>
<evidence type="ECO:0000313" key="3">
    <source>
        <dbReference type="Proteomes" id="UP001154078"/>
    </source>
</evidence>
<dbReference type="Proteomes" id="UP001154078">
    <property type="component" value="Chromosome 1"/>
</dbReference>
<dbReference type="EMBL" id="OV121132">
    <property type="protein sequence ID" value="CAH0546351.1"/>
    <property type="molecule type" value="Genomic_DNA"/>
</dbReference>
<dbReference type="InterPro" id="IPR029034">
    <property type="entry name" value="Cystine-knot_cytokine"/>
</dbReference>
<sequence>MNIISVVLFVIVVSFGGCLCRPSSEDLKKYRKHSSYVGHFTCGTSLPRLVKSSILLKNMTNVYKIEPEYTVLYQCNCNGICTPGQTCRGIPEDVTLSFRIMLNYNDNKFQYISAPARNETLCYCDTVKENTNDCILNYNL</sequence>
<keyword evidence="1" id="KW-0732">Signal</keyword>
<protein>
    <submittedName>
        <fullName evidence="2">Uncharacterized protein</fullName>
    </submittedName>
</protein>
<reference evidence="2" key="1">
    <citation type="submission" date="2021-12" db="EMBL/GenBank/DDBJ databases">
        <authorList>
            <person name="King R."/>
        </authorList>
    </citation>
    <scope>NUCLEOTIDE SEQUENCE</scope>
</reference>
<keyword evidence="3" id="KW-1185">Reference proteome</keyword>
<feature type="signal peptide" evidence="1">
    <location>
        <begin position="1"/>
        <end position="20"/>
    </location>
</feature>
<dbReference type="AlphaFoldDB" id="A0A9P0FBQ9"/>
<evidence type="ECO:0000256" key="1">
    <source>
        <dbReference type="SAM" id="SignalP"/>
    </source>
</evidence>
<feature type="chain" id="PRO_5040329896" evidence="1">
    <location>
        <begin position="21"/>
        <end position="140"/>
    </location>
</feature>
<accession>A0A9P0FBQ9</accession>
<gene>
    <name evidence="2" type="ORF">MELIAE_LOCUS536</name>
</gene>
<proteinExistence type="predicted"/>
<dbReference type="Gene3D" id="2.10.90.10">
    <property type="entry name" value="Cystine-knot cytokines"/>
    <property type="match status" value="1"/>
</dbReference>
<evidence type="ECO:0000313" key="2">
    <source>
        <dbReference type="EMBL" id="CAH0546351.1"/>
    </source>
</evidence>